<reference evidence="2 3" key="1">
    <citation type="journal article" date="2021" name="ISME J.">
        <title>Genomic evolution of the class Acidithiobacillia: deep-branching Proteobacteria living in extreme acidic conditions.</title>
        <authorList>
            <person name="Moya-Beltran A."/>
            <person name="Beard S."/>
            <person name="Rojas-Villalobos C."/>
            <person name="Issotta F."/>
            <person name="Gallardo Y."/>
            <person name="Ulloa R."/>
            <person name="Giaveno A."/>
            <person name="Degli Esposti M."/>
            <person name="Johnson D.B."/>
            <person name="Quatrini R."/>
        </authorList>
    </citation>
    <scope>NUCLEOTIDE SEQUENCE [LARGE SCALE GENOMIC DNA]</scope>
    <source>
        <strain evidence="2 3">RW2</strain>
    </source>
</reference>
<dbReference type="SUPFAM" id="SSF47598">
    <property type="entry name" value="Ribbon-helix-helix"/>
    <property type="match status" value="1"/>
</dbReference>
<evidence type="ECO:0000313" key="3">
    <source>
        <dbReference type="Proteomes" id="UP000755654"/>
    </source>
</evidence>
<dbReference type="RefSeq" id="WP_215884396.1">
    <property type="nucleotide sequence ID" value="NZ_JAAOMP010000126.1"/>
</dbReference>
<dbReference type="Gene3D" id="3.30.160.250">
    <property type="match status" value="1"/>
</dbReference>
<accession>A0ABS6A0M6</accession>
<name>A0ABS6A0M6_9PROT</name>
<dbReference type="InterPro" id="IPR010985">
    <property type="entry name" value="Ribbon_hlx_hlx"/>
</dbReference>
<gene>
    <name evidence="2" type="ORF">HAP95_11785</name>
</gene>
<dbReference type="CDD" id="cd22231">
    <property type="entry name" value="RHH_NikR_HicB-like"/>
    <property type="match status" value="1"/>
</dbReference>
<sequence length="134" mass="14718">MLYPVYIHPGDDTHAHGVIIPDFPGCFSAADTWEELPANIQEAAECHYGLGDEEVPLPSLLQEVMLHPDYQDGGVWMLADIDLSRISTRAVRVNISLPEALVKTIDDEARARSMSRSGFLAYAARKAMQVGHGV</sequence>
<dbReference type="Proteomes" id="UP000755654">
    <property type="component" value="Unassembled WGS sequence"/>
</dbReference>
<organism evidence="2 3">
    <name type="scientific">Acidithiobacillus sulfurivorans</name>
    <dbReference type="NCBI Taxonomy" id="1958756"/>
    <lineage>
        <taxon>Bacteria</taxon>
        <taxon>Pseudomonadati</taxon>
        <taxon>Pseudomonadota</taxon>
        <taxon>Acidithiobacillia</taxon>
        <taxon>Acidithiobacillales</taxon>
        <taxon>Acidithiobacillaceae</taxon>
        <taxon>Acidithiobacillus</taxon>
    </lineage>
</organism>
<keyword evidence="3" id="KW-1185">Reference proteome</keyword>
<evidence type="ECO:0000313" key="2">
    <source>
        <dbReference type="EMBL" id="MBU2760821.1"/>
    </source>
</evidence>
<feature type="domain" description="HicB-like antitoxin of toxin-antitoxin system" evidence="1">
    <location>
        <begin position="3"/>
        <end position="124"/>
    </location>
</feature>
<dbReference type="SUPFAM" id="SSF143100">
    <property type="entry name" value="TTHA1013/TTHA0281-like"/>
    <property type="match status" value="1"/>
</dbReference>
<dbReference type="EMBL" id="JAAOMP010000126">
    <property type="protein sequence ID" value="MBU2760821.1"/>
    <property type="molecule type" value="Genomic_DNA"/>
</dbReference>
<proteinExistence type="predicted"/>
<dbReference type="InterPro" id="IPR035069">
    <property type="entry name" value="TTHA1013/TTHA0281-like"/>
</dbReference>
<comment type="caution">
    <text evidence="2">The sequence shown here is derived from an EMBL/GenBank/DDBJ whole genome shotgun (WGS) entry which is preliminary data.</text>
</comment>
<dbReference type="Pfam" id="PF15919">
    <property type="entry name" value="HicB_lk_antitox"/>
    <property type="match status" value="1"/>
</dbReference>
<evidence type="ECO:0000259" key="1">
    <source>
        <dbReference type="Pfam" id="PF15919"/>
    </source>
</evidence>
<protein>
    <submittedName>
        <fullName evidence="2">Type II toxin-antitoxin system HicB family antitoxin</fullName>
    </submittedName>
</protein>
<dbReference type="InterPro" id="IPR031807">
    <property type="entry name" value="HicB-like"/>
</dbReference>